<sequence length="648" mass="69259">MLPATSYKLPAKTGVSLVEVILAVALFALFATALLGLLFASYGSNFQALEKHKAGLYAQEGLEAVLSIRRQAWNLLVNGDHGLTSLAGFWQFNGSSDLIENKYQRTITLNDVCRDPSGLIVDCLSPGALPDLHSKQAVVKVSYAAITGVNNEVTLESLLTTWQSRDWLQTNWTGGAGQTSWSEANRYYSDDGQIDYSTAGEVKLVSLGGNSCGKKIWPFTTPTDYTYDSAKIEVSGGLAELKGQAGGTSGATTNPGFDSSTTGWTYADWNQGGGEVNVTGSRLTSGGNPNAWVYVNFPRGSNDELGGYWRQAFTTTVSSPTVNVNFDWQVSQYDPTPSTLQLYVFVDPSPGVPTLGQQVWSSGEITSTSGWVNVSNIDASSRVSSSGTYYLKIAAWVETPGSTTGSFRIGYDNVSLDWVGGTSYPSDNPTINPVASYEVSNIDAWSSFAETAQKNGGEIYYQLSSDNGTTWQYFDGANWTTAGFGQYNPASVVNANLSNFATTTGSIMFKAFLASDGQQAVKLDRVVLGWGQGELSGFATSGWLESSAFNTGGQSSFNLLSLAGLIPSSSFDVAVQLATAPDSGGLPGSWSDWLGPSGLGTYYSLGEEVLIPLANNHNDHQWLKYKVFLSGDGSDTPVLNEVKINYTP</sequence>
<proteinExistence type="predicted"/>
<keyword evidence="1" id="KW-0812">Transmembrane</keyword>
<dbReference type="STRING" id="1797535.A2744_01935"/>
<organism evidence="2 3">
    <name type="scientific">Candidatus Buchananbacteria bacterium RIFCSPHIGHO2_01_FULL_44_11</name>
    <dbReference type="NCBI Taxonomy" id="1797535"/>
    <lineage>
        <taxon>Bacteria</taxon>
        <taxon>Candidatus Buchananiibacteriota</taxon>
    </lineage>
</organism>
<dbReference type="PROSITE" id="PS00409">
    <property type="entry name" value="PROKAR_NTER_METHYL"/>
    <property type="match status" value="1"/>
</dbReference>
<feature type="transmembrane region" description="Helical" evidence="1">
    <location>
        <begin position="20"/>
        <end position="43"/>
    </location>
</feature>
<dbReference type="InterPro" id="IPR012902">
    <property type="entry name" value="N_methyl_site"/>
</dbReference>
<protein>
    <submittedName>
        <fullName evidence="2">Uncharacterized protein</fullName>
    </submittedName>
</protein>
<name>A0A1G1Y1E2_9BACT</name>
<keyword evidence="1" id="KW-1133">Transmembrane helix</keyword>
<evidence type="ECO:0000313" key="3">
    <source>
        <dbReference type="Proteomes" id="UP000178240"/>
    </source>
</evidence>
<accession>A0A1G1Y1E2</accession>
<dbReference type="EMBL" id="MHIE01000007">
    <property type="protein sequence ID" value="OGY46102.1"/>
    <property type="molecule type" value="Genomic_DNA"/>
</dbReference>
<dbReference type="Proteomes" id="UP000178240">
    <property type="component" value="Unassembled WGS sequence"/>
</dbReference>
<reference evidence="2 3" key="1">
    <citation type="journal article" date="2016" name="Nat. Commun.">
        <title>Thousands of microbial genomes shed light on interconnected biogeochemical processes in an aquifer system.</title>
        <authorList>
            <person name="Anantharaman K."/>
            <person name="Brown C.T."/>
            <person name="Hug L.A."/>
            <person name="Sharon I."/>
            <person name="Castelle C.J."/>
            <person name="Probst A.J."/>
            <person name="Thomas B.C."/>
            <person name="Singh A."/>
            <person name="Wilkins M.J."/>
            <person name="Karaoz U."/>
            <person name="Brodie E.L."/>
            <person name="Williams K.H."/>
            <person name="Hubbard S.S."/>
            <person name="Banfield J.F."/>
        </authorList>
    </citation>
    <scope>NUCLEOTIDE SEQUENCE [LARGE SCALE GENOMIC DNA]</scope>
</reference>
<gene>
    <name evidence="2" type="ORF">A2744_01935</name>
</gene>
<dbReference type="AlphaFoldDB" id="A0A1G1Y1E2"/>
<evidence type="ECO:0000256" key="1">
    <source>
        <dbReference type="SAM" id="Phobius"/>
    </source>
</evidence>
<keyword evidence="1" id="KW-0472">Membrane</keyword>
<comment type="caution">
    <text evidence="2">The sequence shown here is derived from an EMBL/GenBank/DDBJ whole genome shotgun (WGS) entry which is preliminary data.</text>
</comment>
<evidence type="ECO:0000313" key="2">
    <source>
        <dbReference type="EMBL" id="OGY46102.1"/>
    </source>
</evidence>